<proteinExistence type="predicted"/>
<reference evidence="2" key="1">
    <citation type="submission" date="2023-06" db="EMBL/GenBank/DDBJ databases">
        <title>Genome-scale phylogeny and comparative genomics of the fungal order Sordariales.</title>
        <authorList>
            <consortium name="Lawrence Berkeley National Laboratory"/>
            <person name="Hensen N."/>
            <person name="Bonometti L."/>
            <person name="Westerberg I."/>
            <person name="Brannstrom I.O."/>
            <person name="Guillou S."/>
            <person name="Cros-Aarteil S."/>
            <person name="Calhoun S."/>
            <person name="Haridas S."/>
            <person name="Kuo A."/>
            <person name="Mondo S."/>
            <person name="Pangilinan J."/>
            <person name="Riley R."/>
            <person name="LaButti K."/>
            <person name="Andreopoulos B."/>
            <person name="Lipzen A."/>
            <person name="Chen C."/>
            <person name="Yanf M."/>
            <person name="Daum C."/>
            <person name="Ng V."/>
            <person name="Clum A."/>
            <person name="Steindorff A."/>
            <person name="Ohm R."/>
            <person name="Martin F."/>
            <person name="Silar P."/>
            <person name="Natvig D."/>
            <person name="Lalanne C."/>
            <person name="Gautier V."/>
            <person name="Ament-velasquez S.L."/>
            <person name="Kruys A."/>
            <person name="Hutchinson M.I."/>
            <person name="Powell A.J."/>
            <person name="Barry K."/>
            <person name="Miller A.N."/>
            <person name="Grigoriev I.V."/>
            <person name="Debuchy R."/>
            <person name="Gladieux P."/>
            <person name="Thoren M.H."/>
            <person name="Johannesson H."/>
        </authorList>
    </citation>
    <scope>NUCLEOTIDE SEQUENCE</scope>
    <source>
        <strain evidence="2">SMH3187-1</strain>
    </source>
</reference>
<evidence type="ECO:0000256" key="1">
    <source>
        <dbReference type="SAM" id="MobiDB-lite"/>
    </source>
</evidence>
<comment type="caution">
    <text evidence="2">The sequence shown here is derived from an EMBL/GenBank/DDBJ whole genome shotgun (WGS) entry which is preliminary data.</text>
</comment>
<feature type="compositionally biased region" description="Low complexity" evidence="1">
    <location>
        <begin position="148"/>
        <end position="179"/>
    </location>
</feature>
<accession>A0AA40ENK3</accession>
<evidence type="ECO:0000313" key="3">
    <source>
        <dbReference type="Proteomes" id="UP001172155"/>
    </source>
</evidence>
<organism evidence="2 3">
    <name type="scientific">Schizothecium vesticola</name>
    <dbReference type="NCBI Taxonomy" id="314040"/>
    <lineage>
        <taxon>Eukaryota</taxon>
        <taxon>Fungi</taxon>
        <taxon>Dikarya</taxon>
        <taxon>Ascomycota</taxon>
        <taxon>Pezizomycotina</taxon>
        <taxon>Sordariomycetes</taxon>
        <taxon>Sordariomycetidae</taxon>
        <taxon>Sordariales</taxon>
        <taxon>Schizotheciaceae</taxon>
        <taxon>Schizothecium</taxon>
    </lineage>
</organism>
<feature type="compositionally biased region" description="Basic residues" evidence="1">
    <location>
        <begin position="129"/>
        <end position="146"/>
    </location>
</feature>
<dbReference type="Proteomes" id="UP001172155">
    <property type="component" value="Unassembled WGS sequence"/>
</dbReference>
<dbReference type="EMBL" id="JAUKUD010000005">
    <property type="protein sequence ID" value="KAK0742624.1"/>
    <property type="molecule type" value="Genomic_DNA"/>
</dbReference>
<dbReference type="AlphaFoldDB" id="A0AA40ENK3"/>
<evidence type="ECO:0000313" key="2">
    <source>
        <dbReference type="EMBL" id="KAK0742624.1"/>
    </source>
</evidence>
<gene>
    <name evidence="2" type="ORF">B0T18DRAFT_167506</name>
</gene>
<protein>
    <submittedName>
        <fullName evidence="2">Uncharacterized protein</fullName>
    </submittedName>
</protein>
<feature type="region of interest" description="Disordered" evidence="1">
    <location>
        <begin position="115"/>
        <end position="181"/>
    </location>
</feature>
<keyword evidence="3" id="KW-1185">Reference proteome</keyword>
<sequence length="304" mass="33045">MTACSVGIGCRLLWRRMVRTVDIRPNPTFLVVLRGGASTASLPSTRDNLGLSDAKEEVPCDSNLVMSDSDDLHLSNNLDNSAAVLQLNNNQVESTPCLTIASPTPAPPPLLKTFHLFPLPPLQNEPAHPRPHTPPRRDRPARRPPRHPLALTRALPPRSSASAGARTSATPPTSFATPSSPLPPSRGGYLYFYAPSLAVGREARAVALRWAEREGLARLIRAPDQSSVAVIHWTTAARYCAVKVVMKGVTCQRSCSSVPTVSSATRTIATRSQWRRRECPSASLTRTRRRGGGLSPWVWPFGEC</sequence>
<name>A0AA40ENK3_9PEZI</name>